<dbReference type="InterPro" id="IPR027417">
    <property type="entry name" value="P-loop_NTPase"/>
</dbReference>
<reference evidence="2" key="1">
    <citation type="journal article" date="2014" name="Front. Microbiol.">
        <title>High frequency of phylogenetically diverse reductive dehalogenase-homologous genes in deep subseafloor sedimentary metagenomes.</title>
        <authorList>
            <person name="Kawai M."/>
            <person name="Futagami T."/>
            <person name="Toyoda A."/>
            <person name="Takaki Y."/>
            <person name="Nishi S."/>
            <person name="Hori S."/>
            <person name="Arai W."/>
            <person name="Tsubouchi T."/>
            <person name="Morono Y."/>
            <person name="Uchiyama I."/>
            <person name="Ito T."/>
            <person name="Fujiyama A."/>
            <person name="Inagaki F."/>
            <person name="Takami H."/>
        </authorList>
    </citation>
    <scope>NUCLEOTIDE SEQUENCE</scope>
    <source>
        <strain evidence="2">Expedition CK06-06</strain>
    </source>
</reference>
<dbReference type="EMBL" id="BARV01013627">
    <property type="protein sequence ID" value="GAI24612.1"/>
    <property type="molecule type" value="Genomic_DNA"/>
</dbReference>
<evidence type="ECO:0000259" key="1">
    <source>
        <dbReference type="Pfam" id="PF13654"/>
    </source>
</evidence>
<organism evidence="2">
    <name type="scientific">marine sediment metagenome</name>
    <dbReference type="NCBI Taxonomy" id="412755"/>
    <lineage>
        <taxon>unclassified sequences</taxon>
        <taxon>metagenomes</taxon>
        <taxon>ecological metagenomes</taxon>
    </lineage>
</organism>
<comment type="caution">
    <text evidence="2">The sequence shown here is derived from an EMBL/GenBank/DDBJ whole genome shotgun (WGS) entry which is preliminary data.</text>
</comment>
<feature type="non-terminal residue" evidence="2">
    <location>
        <position position="1"/>
    </location>
</feature>
<evidence type="ECO:0000313" key="2">
    <source>
        <dbReference type="EMBL" id="GAI24612.1"/>
    </source>
</evidence>
<dbReference type="Pfam" id="PF13654">
    <property type="entry name" value="AAA_32"/>
    <property type="match status" value="1"/>
</dbReference>
<protein>
    <recommendedName>
        <fullName evidence="1">Lon protease AAA domain-containing protein</fullName>
    </recommendedName>
</protein>
<dbReference type="InterPro" id="IPR041699">
    <property type="entry name" value="AAA_32"/>
</dbReference>
<sequence length="135" mass="15229">FQKKPEKELIQLPGISAPLEDTFLEYSVNLLVDNCGAKKAPVIFETSPTYRNLFGTVEVTPGRFGQWRTDFTKIKAGSLLRADGGFLILEALDTLIEPGVWQALKRTLRNRKIEIQNYAPFYMISVSALKPEPIK</sequence>
<feature type="non-terminal residue" evidence="2">
    <location>
        <position position="135"/>
    </location>
</feature>
<accession>X1LZ15</accession>
<proteinExistence type="predicted"/>
<dbReference type="AlphaFoldDB" id="X1LZ15"/>
<dbReference type="Gene3D" id="3.40.50.300">
    <property type="entry name" value="P-loop containing nucleotide triphosphate hydrolases"/>
    <property type="match status" value="1"/>
</dbReference>
<name>X1LZ15_9ZZZZ</name>
<gene>
    <name evidence="2" type="ORF">S06H3_24475</name>
</gene>
<feature type="domain" description="Lon protease AAA" evidence="1">
    <location>
        <begin position="38"/>
        <end position="135"/>
    </location>
</feature>